<evidence type="ECO:0000313" key="5">
    <source>
        <dbReference type="EnsemblMetazoa" id="XP_020894240.1"/>
    </source>
</evidence>
<dbReference type="RefSeq" id="XP_020894242.1">
    <property type="nucleotide sequence ID" value="XM_021038583.2"/>
</dbReference>
<dbReference type="InterPro" id="IPR013024">
    <property type="entry name" value="GGCT-like"/>
</dbReference>
<dbReference type="KEGG" id="epa:110233304"/>
<dbReference type="EnsemblMetazoa" id="XM_021038581.2">
    <property type="protein sequence ID" value="XP_020894240.1"/>
    <property type="gene ID" value="LOC110233304"/>
</dbReference>
<dbReference type="GO" id="GO:0005829">
    <property type="term" value="C:cytosol"/>
    <property type="evidence" value="ECO:0007669"/>
    <property type="project" value="TreeGrafter"/>
</dbReference>
<accession>A0A913WUA9</accession>
<evidence type="ECO:0000256" key="3">
    <source>
        <dbReference type="RuleBase" id="RU367036"/>
    </source>
</evidence>
<comment type="similarity">
    <text evidence="1 3">Belongs to the gamma-glutamylcyclotransferase family.</text>
</comment>
<protein>
    <recommendedName>
        <fullName evidence="3">Gamma-glutamylcyclotransferase family protein</fullName>
    </recommendedName>
</protein>
<dbReference type="OMA" id="NEKLECW"/>
<dbReference type="GO" id="GO:0061929">
    <property type="term" value="F:gamma-glutamylaminecyclotransferase activity"/>
    <property type="evidence" value="ECO:0007669"/>
    <property type="project" value="InterPro"/>
</dbReference>
<dbReference type="AlphaFoldDB" id="A0A913WUA9"/>
<dbReference type="CDD" id="cd06661">
    <property type="entry name" value="GGCT_like"/>
    <property type="match status" value="1"/>
</dbReference>
<keyword evidence="6" id="KW-1185">Reference proteome</keyword>
<dbReference type="InterPro" id="IPR036568">
    <property type="entry name" value="GGCT-like_sf"/>
</dbReference>
<dbReference type="SUPFAM" id="SSF110857">
    <property type="entry name" value="Gamma-glutamyl cyclotransferase-like"/>
    <property type="match status" value="1"/>
</dbReference>
<evidence type="ECO:0000256" key="1">
    <source>
        <dbReference type="ARBA" id="ARBA00008861"/>
    </source>
</evidence>
<dbReference type="RefSeq" id="XP_020894240.1">
    <property type="nucleotide sequence ID" value="XM_021038581.2"/>
</dbReference>
<dbReference type="EnsemblMetazoa" id="XM_021038582.2">
    <property type="protein sequence ID" value="XP_020894241.1"/>
    <property type="gene ID" value="LOC110233304"/>
</dbReference>
<dbReference type="GeneID" id="110233304"/>
<reference evidence="5" key="1">
    <citation type="submission" date="2022-11" db="UniProtKB">
        <authorList>
            <consortium name="EnsemblMetazoa"/>
        </authorList>
    </citation>
    <scope>IDENTIFICATION</scope>
</reference>
<dbReference type="InterPro" id="IPR009288">
    <property type="entry name" value="AIG2-like_dom"/>
</dbReference>
<dbReference type="PANTHER" id="PTHR12510:SF4">
    <property type="entry name" value="GAMMA-GLUTAMYLAMINECYCLOTRANSFERASE"/>
    <property type="match status" value="1"/>
</dbReference>
<dbReference type="PANTHER" id="PTHR12510">
    <property type="entry name" value="TROPONIN C-AKIN-1 PROTEIN"/>
    <property type="match status" value="1"/>
</dbReference>
<sequence>MSQSLVRIFVYGTLKRGFPNHHLIETPPSGKVTYIGCGQTLESYPMVTGTDADIPFLLPFPGKGSKIKGEVYEVDQDALIHLDDLEEHPTWYKRMACAVMLDSSQELSCEAYFLINSKPELMQLTFYKEYTQELAASYCERKLVSRVSSLKGQVQLGNDNDYNTI</sequence>
<evidence type="ECO:0000256" key="2">
    <source>
        <dbReference type="PIRSR" id="PIRSR639126-1"/>
    </source>
</evidence>
<dbReference type="Proteomes" id="UP000887567">
    <property type="component" value="Unplaced"/>
</dbReference>
<evidence type="ECO:0000259" key="4">
    <source>
        <dbReference type="Pfam" id="PF06094"/>
    </source>
</evidence>
<dbReference type="Gene3D" id="3.10.490.10">
    <property type="entry name" value="Gamma-glutamyl cyclotransferase-like"/>
    <property type="match status" value="1"/>
</dbReference>
<dbReference type="Pfam" id="PF06094">
    <property type="entry name" value="GGACT"/>
    <property type="match status" value="1"/>
</dbReference>
<dbReference type="InterPro" id="IPR039126">
    <property type="entry name" value="GGACT"/>
</dbReference>
<name>A0A913WUA9_EXADI</name>
<feature type="domain" description="Gamma-glutamylcyclotransferase AIG2-like" evidence="4">
    <location>
        <begin position="8"/>
        <end position="118"/>
    </location>
</feature>
<dbReference type="RefSeq" id="XP_020894241.1">
    <property type="nucleotide sequence ID" value="XM_021038582.2"/>
</dbReference>
<evidence type="ECO:0000313" key="6">
    <source>
        <dbReference type="Proteomes" id="UP000887567"/>
    </source>
</evidence>
<dbReference type="EnsemblMetazoa" id="XM_021038583.2">
    <property type="protein sequence ID" value="XP_020894242.1"/>
    <property type="gene ID" value="LOC110233304"/>
</dbReference>
<proteinExistence type="inferred from homology"/>
<organism evidence="5 6">
    <name type="scientific">Exaiptasia diaphana</name>
    <name type="common">Tropical sea anemone</name>
    <name type="synonym">Aiptasia pulchella</name>
    <dbReference type="NCBI Taxonomy" id="2652724"/>
    <lineage>
        <taxon>Eukaryota</taxon>
        <taxon>Metazoa</taxon>
        <taxon>Cnidaria</taxon>
        <taxon>Anthozoa</taxon>
        <taxon>Hexacorallia</taxon>
        <taxon>Actiniaria</taxon>
        <taxon>Aiptasiidae</taxon>
        <taxon>Exaiptasia</taxon>
    </lineage>
</organism>
<dbReference type="OrthoDB" id="113620at2759"/>
<feature type="active site" description="Proton acceptor" evidence="2">
    <location>
        <position position="86"/>
    </location>
</feature>